<name>A0A8C3KC06_9CHAR</name>
<evidence type="ECO:0000256" key="3">
    <source>
        <dbReference type="ARBA" id="ARBA00022737"/>
    </source>
</evidence>
<keyword evidence="9" id="KW-1185">Reference proteome</keyword>
<dbReference type="PROSITE" id="PS00018">
    <property type="entry name" value="EF_HAND_1"/>
    <property type="match status" value="1"/>
</dbReference>
<keyword evidence="2 6" id="KW-0732">Signal</keyword>
<dbReference type="Gene3D" id="1.10.238.10">
    <property type="entry name" value="EF-hand"/>
    <property type="match status" value="1"/>
</dbReference>
<keyword evidence="3" id="KW-0677">Repeat</keyword>
<feature type="compositionally biased region" description="Pro residues" evidence="5">
    <location>
        <begin position="28"/>
        <end position="39"/>
    </location>
</feature>
<keyword evidence="1" id="KW-0479">Metal-binding</keyword>
<feature type="chain" id="PRO_5034555703" description="EF-hand domain-containing protein" evidence="6">
    <location>
        <begin position="20"/>
        <end position="256"/>
    </location>
</feature>
<organism evidence="8 9">
    <name type="scientific">Calidris pygmaea</name>
    <name type="common">Spoon-billed sandpiper</name>
    <dbReference type="NCBI Taxonomy" id="425635"/>
    <lineage>
        <taxon>Eukaryota</taxon>
        <taxon>Metazoa</taxon>
        <taxon>Chordata</taxon>
        <taxon>Craniata</taxon>
        <taxon>Vertebrata</taxon>
        <taxon>Euteleostomi</taxon>
        <taxon>Archelosauria</taxon>
        <taxon>Archosauria</taxon>
        <taxon>Dinosauria</taxon>
        <taxon>Saurischia</taxon>
        <taxon>Theropoda</taxon>
        <taxon>Coelurosauria</taxon>
        <taxon>Aves</taxon>
        <taxon>Neognathae</taxon>
        <taxon>Neoaves</taxon>
        <taxon>Charadriiformes</taxon>
        <taxon>Scolopacidae</taxon>
        <taxon>Calidris</taxon>
    </lineage>
</organism>
<evidence type="ECO:0000313" key="8">
    <source>
        <dbReference type="Ensembl" id="ENSCPGP00000019997.1"/>
    </source>
</evidence>
<feature type="domain" description="EF-hand" evidence="7">
    <location>
        <begin position="69"/>
        <end position="104"/>
    </location>
</feature>
<feature type="compositionally biased region" description="Low complexity" evidence="5">
    <location>
        <begin position="237"/>
        <end position="248"/>
    </location>
</feature>
<evidence type="ECO:0000259" key="7">
    <source>
        <dbReference type="PROSITE" id="PS50222"/>
    </source>
</evidence>
<feature type="compositionally biased region" description="Low complexity" evidence="5">
    <location>
        <begin position="129"/>
        <end position="144"/>
    </location>
</feature>
<evidence type="ECO:0000256" key="2">
    <source>
        <dbReference type="ARBA" id="ARBA00022729"/>
    </source>
</evidence>
<proteinExistence type="predicted"/>
<feature type="signal peptide" evidence="6">
    <location>
        <begin position="1"/>
        <end position="19"/>
    </location>
</feature>
<dbReference type="PANTHER" id="PTHR23104:SF15">
    <property type="entry name" value="CELL GROWTH REGULATOR WITH EF HAND DOMAIN PROTEIN 1"/>
    <property type="match status" value="1"/>
</dbReference>
<dbReference type="AlphaFoldDB" id="A0A8C3KC06"/>
<evidence type="ECO:0000256" key="5">
    <source>
        <dbReference type="SAM" id="MobiDB-lite"/>
    </source>
</evidence>
<dbReference type="GO" id="GO:0005509">
    <property type="term" value="F:calcium ion binding"/>
    <property type="evidence" value="ECO:0007669"/>
    <property type="project" value="InterPro"/>
</dbReference>
<feature type="region of interest" description="Disordered" evidence="5">
    <location>
        <begin position="19"/>
        <end position="46"/>
    </location>
</feature>
<evidence type="ECO:0000256" key="6">
    <source>
        <dbReference type="SAM" id="SignalP"/>
    </source>
</evidence>
<evidence type="ECO:0000313" key="9">
    <source>
        <dbReference type="Proteomes" id="UP000694419"/>
    </source>
</evidence>
<dbReference type="InterPro" id="IPR018247">
    <property type="entry name" value="EF_Hand_1_Ca_BS"/>
</dbReference>
<evidence type="ECO:0000256" key="4">
    <source>
        <dbReference type="ARBA" id="ARBA00022837"/>
    </source>
</evidence>
<evidence type="ECO:0000256" key="1">
    <source>
        <dbReference type="ARBA" id="ARBA00022723"/>
    </source>
</evidence>
<sequence length="256" mass="25979">MRNPLVLLLLLLLAPGARAAPKAGGHGPEPPAAPGPDPDPLSLELPPLPLLRSAVRSLGPPSRDAESLSREQALLYLFALHDHDRSGRLDGLELLELLSAVLERRDGGRPDPQAVAALVDRTLERQDLSGDGLLDPPELLLSPGRGPPGQPLLQHPGEPGAGAAPGGDAEAAGGHTGSSSLAEGQGVPGGGAHPEGEAAPQAENMKVEEAPEAEAPEAEGPDGEAIEAEDAPETETPEAGAPEGEAATVWGDPGEE</sequence>
<dbReference type="PANTHER" id="PTHR23104">
    <property type="entry name" value="MULTIPLE COAGULATION FACTOR DEFICIENCY PROTEIN 2 NEURAL STEM CELL DERIVED NEURONAL SURVIVAL PROTEIN"/>
    <property type="match status" value="1"/>
</dbReference>
<keyword evidence="4" id="KW-0106">Calcium</keyword>
<dbReference type="SUPFAM" id="SSF47473">
    <property type="entry name" value="EF-hand"/>
    <property type="match status" value="1"/>
</dbReference>
<protein>
    <recommendedName>
        <fullName evidence="7">EF-hand domain-containing protein</fullName>
    </recommendedName>
</protein>
<dbReference type="InterPro" id="IPR011992">
    <property type="entry name" value="EF-hand-dom_pair"/>
</dbReference>
<feature type="compositionally biased region" description="Acidic residues" evidence="5">
    <location>
        <begin position="210"/>
        <end position="236"/>
    </location>
</feature>
<reference evidence="8" key="1">
    <citation type="submission" date="2025-08" db="UniProtKB">
        <authorList>
            <consortium name="Ensembl"/>
        </authorList>
    </citation>
    <scope>IDENTIFICATION</scope>
</reference>
<feature type="region of interest" description="Disordered" evidence="5">
    <location>
        <begin position="127"/>
        <end position="256"/>
    </location>
</feature>
<accession>A0A8C3KC06</accession>
<dbReference type="InterPro" id="IPR052110">
    <property type="entry name" value="MCFD2-like"/>
</dbReference>
<dbReference type="Proteomes" id="UP000694419">
    <property type="component" value="Unplaced"/>
</dbReference>
<dbReference type="PROSITE" id="PS50222">
    <property type="entry name" value="EF_HAND_2"/>
    <property type="match status" value="1"/>
</dbReference>
<dbReference type="InterPro" id="IPR002048">
    <property type="entry name" value="EF_hand_dom"/>
</dbReference>
<reference evidence="8" key="2">
    <citation type="submission" date="2025-09" db="UniProtKB">
        <authorList>
            <consortium name="Ensembl"/>
        </authorList>
    </citation>
    <scope>IDENTIFICATION</scope>
</reference>
<dbReference type="Ensembl" id="ENSCPGT00000021907.1">
    <property type="protein sequence ID" value="ENSCPGP00000019997.1"/>
    <property type="gene ID" value="ENSCPGG00000014014.1"/>
</dbReference>